<dbReference type="InterPro" id="IPR000387">
    <property type="entry name" value="Tyr_Pase_dom"/>
</dbReference>
<dbReference type="PANTHER" id="PTHR10159">
    <property type="entry name" value="DUAL SPECIFICITY PROTEIN PHOSPHATASE"/>
    <property type="match status" value="1"/>
</dbReference>
<reference evidence="7 8" key="1">
    <citation type="submission" date="2016-11" db="EMBL/GenBank/DDBJ databases">
        <title>The macronuclear genome of Stentor coeruleus: a giant cell with tiny introns.</title>
        <authorList>
            <person name="Slabodnick M."/>
            <person name="Ruby J.G."/>
            <person name="Reiff S.B."/>
            <person name="Swart E.C."/>
            <person name="Gosai S."/>
            <person name="Prabakaran S."/>
            <person name="Witkowska E."/>
            <person name="Larue G.E."/>
            <person name="Fisher S."/>
            <person name="Freeman R.M."/>
            <person name="Gunawardena J."/>
            <person name="Chu W."/>
            <person name="Stover N.A."/>
            <person name="Gregory B.D."/>
            <person name="Nowacki M."/>
            <person name="Derisi J."/>
            <person name="Roy S.W."/>
            <person name="Marshall W.F."/>
            <person name="Sood P."/>
        </authorList>
    </citation>
    <scope>NUCLEOTIDE SEQUENCE [LARGE SCALE GENOMIC DNA]</scope>
    <source>
        <strain evidence="7">WM001</strain>
    </source>
</reference>
<feature type="domain" description="Tyrosine-protein phosphatase" evidence="5">
    <location>
        <begin position="136"/>
        <end position="282"/>
    </location>
</feature>
<name>A0A1R2BUA4_9CILI</name>
<dbReference type="PROSITE" id="PS50054">
    <property type="entry name" value="TYR_PHOSPHATASE_DUAL"/>
    <property type="match status" value="1"/>
</dbReference>
<proteinExistence type="inferred from homology"/>
<gene>
    <name evidence="7" type="ORF">SteCoe_19628</name>
</gene>
<dbReference type="InterPro" id="IPR036873">
    <property type="entry name" value="Rhodanese-like_dom_sf"/>
</dbReference>
<organism evidence="7 8">
    <name type="scientific">Stentor coeruleus</name>
    <dbReference type="NCBI Taxonomy" id="5963"/>
    <lineage>
        <taxon>Eukaryota</taxon>
        <taxon>Sar</taxon>
        <taxon>Alveolata</taxon>
        <taxon>Ciliophora</taxon>
        <taxon>Postciliodesmatophora</taxon>
        <taxon>Heterotrichea</taxon>
        <taxon>Heterotrichida</taxon>
        <taxon>Stentoridae</taxon>
        <taxon>Stentor</taxon>
    </lineage>
</organism>
<dbReference type="InterPro" id="IPR016130">
    <property type="entry name" value="Tyr_Pase_AS"/>
</dbReference>
<keyword evidence="3" id="KW-0378">Hydrolase</keyword>
<dbReference type="Pfam" id="PF00782">
    <property type="entry name" value="DSPc"/>
    <property type="match status" value="1"/>
</dbReference>
<dbReference type="PROSITE" id="PS50056">
    <property type="entry name" value="TYR_PHOSPHATASE_2"/>
    <property type="match status" value="1"/>
</dbReference>
<accession>A0A1R2BUA4</accession>
<evidence type="ECO:0000313" key="8">
    <source>
        <dbReference type="Proteomes" id="UP000187209"/>
    </source>
</evidence>
<protein>
    <recommendedName>
        <fullName evidence="2">protein-tyrosine-phosphatase</fullName>
        <ecNumber evidence="2">3.1.3.48</ecNumber>
    </recommendedName>
</protein>
<dbReference type="EC" id="3.1.3.48" evidence="2"/>
<dbReference type="GO" id="GO:0004725">
    <property type="term" value="F:protein tyrosine phosphatase activity"/>
    <property type="evidence" value="ECO:0007669"/>
    <property type="project" value="UniProtKB-EC"/>
</dbReference>
<dbReference type="CDD" id="cd14498">
    <property type="entry name" value="DSP"/>
    <property type="match status" value="1"/>
</dbReference>
<comment type="caution">
    <text evidence="7">The sequence shown here is derived from an EMBL/GenBank/DDBJ whole genome shotgun (WGS) entry which is preliminary data.</text>
</comment>
<dbReference type="Proteomes" id="UP000187209">
    <property type="component" value="Unassembled WGS sequence"/>
</dbReference>
<dbReference type="OrthoDB" id="10252009at2759"/>
<dbReference type="SUPFAM" id="SSF52799">
    <property type="entry name" value="(Phosphotyrosine protein) phosphatases II"/>
    <property type="match status" value="1"/>
</dbReference>
<evidence type="ECO:0000256" key="2">
    <source>
        <dbReference type="ARBA" id="ARBA00013064"/>
    </source>
</evidence>
<dbReference type="EMBL" id="MPUH01000435">
    <property type="protein sequence ID" value="OMJ80175.1"/>
    <property type="molecule type" value="Genomic_DNA"/>
</dbReference>
<evidence type="ECO:0000259" key="5">
    <source>
        <dbReference type="PROSITE" id="PS50054"/>
    </source>
</evidence>
<dbReference type="AlphaFoldDB" id="A0A1R2BUA4"/>
<dbReference type="Gene3D" id="3.90.190.10">
    <property type="entry name" value="Protein tyrosine phosphatase superfamily"/>
    <property type="match status" value="1"/>
</dbReference>
<sequence>MEDQLNNLQNSKLVGFQYMFNLIQRYQGSIKFFDVRDTESYNKIHLTISLHIPVDSGDIHTINLERLTKERPLTRLRRYCIIIGFSEHYTQEAKDFKNMLKEIKCKEINMLPDIEEFLEQYQFLCSTFRPIKVNNFPNEIVPKFLYLGSQFHAHCKEIIEILQITHILNVTRGAANLFPGLMYCRVFVDDNETEKISLYFQKAYEFIDGALEENSKGAKNVVLVHCAKGVSRSSTIVIMFLMRSTGMLFEEAFEFVKKNRDIIEPNEGFTKELREFERKKHQFLRRASSLCKMPMNSREEVKNY</sequence>
<dbReference type="GO" id="GO:0005737">
    <property type="term" value="C:cytoplasm"/>
    <property type="evidence" value="ECO:0007669"/>
    <property type="project" value="TreeGrafter"/>
</dbReference>
<keyword evidence="8" id="KW-1185">Reference proteome</keyword>
<dbReference type="PROSITE" id="PS00383">
    <property type="entry name" value="TYR_PHOSPHATASE_1"/>
    <property type="match status" value="1"/>
</dbReference>
<evidence type="ECO:0000256" key="4">
    <source>
        <dbReference type="ARBA" id="ARBA00022912"/>
    </source>
</evidence>
<keyword evidence="4" id="KW-0904">Protein phosphatase</keyword>
<dbReference type="SMART" id="SM00195">
    <property type="entry name" value="DSPc"/>
    <property type="match status" value="1"/>
</dbReference>
<dbReference type="GO" id="GO:0043409">
    <property type="term" value="P:negative regulation of MAPK cascade"/>
    <property type="evidence" value="ECO:0007669"/>
    <property type="project" value="TreeGrafter"/>
</dbReference>
<evidence type="ECO:0000256" key="1">
    <source>
        <dbReference type="ARBA" id="ARBA00008601"/>
    </source>
</evidence>
<dbReference type="SUPFAM" id="SSF52821">
    <property type="entry name" value="Rhodanese/Cell cycle control phosphatase"/>
    <property type="match status" value="1"/>
</dbReference>
<feature type="domain" description="Tyrosine specific protein phosphatases" evidence="6">
    <location>
        <begin position="201"/>
        <end position="260"/>
    </location>
</feature>
<dbReference type="InterPro" id="IPR000340">
    <property type="entry name" value="Dual-sp_phosphatase_cat-dom"/>
</dbReference>
<dbReference type="InterPro" id="IPR029021">
    <property type="entry name" value="Prot-tyrosine_phosphatase-like"/>
</dbReference>
<evidence type="ECO:0000313" key="7">
    <source>
        <dbReference type="EMBL" id="OMJ80175.1"/>
    </source>
</evidence>
<dbReference type="InterPro" id="IPR020422">
    <property type="entry name" value="TYR_PHOSPHATASE_DUAL_dom"/>
</dbReference>
<evidence type="ECO:0000256" key="3">
    <source>
        <dbReference type="ARBA" id="ARBA00022801"/>
    </source>
</evidence>
<dbReference type="PANTHER" id="PTHR10159:SF519">
    <property type="entry name" value="DUAL SPECIFICITY PROTEIN PHOSPHATASE MPK3"/>
    <property type="match status" value="1"/>
</dbReference>
<comment type="similarity">
    <text evidence="1">Belongs to the protein-tyrosine phosphatase family. Non-receptor class dual specificity subfamily.</text>
</comment>
<evidence type="ECO:0000259" key="6">
    <source>
        <dbReference type="PROSITE" id="PS50056"/>
    </source>
</evidence>